<accession>A0A0D1ZE14</accession>
<dbReference type="PROSITE" id="PS50048">
    <property type="entry name" value="ZN2_CY6_FUNGAL_2"/>
    <property type="match status" value="1"/>
</dbReference>
<evidence type="ECO:0000256" key="5">
    <source>
        <dbReference type="ARBA" id="ARBA00023163"/>
    </source>
</evidence>
<dbReference type="GO" id="GO:0000981">
    <property type="term" value="F:DNA-binding transcription factor activity, RNA polymerase II-specific"/>
    <property type="evidence" value="ECO:0007669"/>
    <property type="project" value="InterPro"/>
</dbReference>
<dbReference type="AlphaFoldDB" id="A0A0D1ZE14"/>
<feature type="region of interest" description="Disordered" evidence="7">
    <location>
        <begin position="113"/>
        <end position="138"/>
    </location>
</feature>
<dbReference type="Pfam" id="PF00172">
    <property type="entry name" value="Zn_clus"/>
    <property type="match status" value="1"/>
</dbReference>
<dbReference type="GeneID" id="27324493"/>
<dbReference type="CDD" id="cd00067">
    <property type="entry name" value="GAL4"/>
    <property type="match status" value="1"/>
</dbReference>
<evidence type="ECO:0000256" key="7">
    <source>
        <dbReference type="SAM" id="MobiDB-lite"/>
    </source>
</evidence>
<dbReference type="SMART" id="SM00066">
    <property type="entry name" value="GAL4"/>
    <property type="match status" value="1"/>
</dbReference>
<organism evidence="9 10">
    <name type="scientific">Exophiala mesophila</name>
    <name type="common">Black yeast-like fungus</name>
    <dbReference type="NCBI Taxonomy" id="212818"/>
    <lineage>
        <taxon>Eukaryota</taxon>
        <taxon>Fungi</taxon>
        <taxon>Dikarya</taxon>
        <taxon>Ascomycota</taxon>
        <taxon>Pezizomycotina</taxon>
        <taxon>Eurotiomycetes</taxon>
        <taxon>Chaetothyriomycetidae</taxon>
        <taxon>Chaetothyriales</taxon>
        <taxon>Herpotrichiellaceae</taxon>
        <taxon>Exophiala</taxon>
    </lineage>
</organism>
<dbReference type="InterPro" id="IPR051711">
    <property type="entry name" value="Stress_Response_Reg"/>
</dbReference>
<sequence length="712" mass="80224">MAQIPSDKNLAGPSAMNQEREPVYAARKKQACSRCHTKRIKCLGGPPCRNCALSSLPCIFPLSRKHRSTSIQHATVQFTGVAPDERLLGAGPSNLQSATASFWIESYRRPEKDFSSSRSSQSQYGRRKRPNYRGNPTDETFVEQSVAWMAEQRSELLKRDDVSFNPSWASLGPSSFDLVDSGLEISIDTVLSRPTLPSRTSKPVKIRLPPYNHSTYLIQVLETAIGDQQHYFRRRDIRAKLARMHQSPDSAQSKDQGWLCHWLSIVALGELYSVNMQSQLDPHNSLASEKAVGAGVHESPGMEYYQQSVSLLQQVAENPDIQYIETLCLLALYAFSINRINTAYMYVGVCMRAALSLDLHRHPQDFPSERSTLPAVELEHQKRLFWTVYYQDLLATSTTGRPWGVLDDEITVDYADSSRLSAEEMLEFFDDQESNIHLELMRLRSQAYSSLYGYAGTAINPYSNISLFDFNLGDCLTQQHLDKIHEFNRALNTWEADLPTAMRIARSWDGSMMNINRINANMYLIYHQSILVIVRPALFNAYNLLCNSQSIPVISHEANRTKAQPSIPAHVLQVFFMSSMSSARETASILQWLRDQGCLPTYSYFVASFSFTATIALYVARALHFAVFHDPYLMSLFPFEQNDHAALETVVQLLNQQASAGNLPAIEFARLSRLLDNNLQALQSAIHTAVNFGDVDLNFLTPEILLSEGDNG</sequence>
<dbReference type="GO" id="GO:0008270">
    <property type="term" value="F:zinc ion binding"/>
    <property type="evidence" value="ECO:0007669"/>
    <property type="project" value="InterPro"/>
</dbReference>
<evidence type="ECO:0000256" key="1">
    <source>
        <dbReference type="ARBA" id="ARBA00004123"/>
    </source>
</evidence>
<dbReference type="PANTHER" id="PTHR47540">
    <property type="entry name" value="THIAMINE REPRESSIBLE GENES REGULATORY PROTEIN THI5"/>
    <property type="match status" value="1"/>
</dbReference>
<keyword evidence="10" id="KW-1185">Reference proteome</keyword>
<keyword evidence="2" id="KW-0479">Metal-binding</keyword>
<keyword evidence="6" id="KW-0539">Nucleus</keyword>
<dbReference type="OrthoDB" id="3266505at2759"/>
<evidence type="ECO:0000313" key="9">
    <source>
        <dbReference type="EMBL" id="KIV92189.1"/>
    </source>
</evidence>
<evidence type="ECO:0000313" key="10">
    <source>
        <dbReference type="Proteomes" id="UP000054302"/>
    </source>
</evidence>
<dbReference type="GO" id="GO:0043565">
    <property type="term" value="F:sequence-specific DNA binding"/>
    <property type="evidence" value="ECO:0007669"/>
    <property type="project" value="TreeGrafter"/>
</dbReference>
<proteinExistence type="predicted"/>
<evidence type="ECO:0000256" key="6">
    <source>
        <dbReference type="ARBA" id="ARBA00023242"/>
    </source>
</evidence>
<evidence type="ECO:0000256" key="2">
    <source>
        <dbReference type="ARBA" id="ARBA00022723"/>
    </source>
</evidence>
<reference evidence="9 10" key="1">
    <citation type="submission" date="2015-01" db="EMBL/GenBank/DDBJ databases">
        <title>The Genome Sequence of Exophiala mesophila CBS40295.</title>
        <authorList>
            <consortium name="The Broad Institute Genomics Platform"/>
            <person name="Cuomo C."/>
            <person name="de Hoog S."/>
            <person name="Gorbushina A."/>
            <person name="Stielow B."/>
            <person name="Teixiera M."/>
            <person name="Abouelleil A."/>
            <person name="Chapman S.B."/>
            <person name="Priest M."/>
            <person name="Young S.K."/>
            <person name="Wortman J."/>
            <person name="Nusbaum C."/>
            <person name="Birren B."/>
        </authorList>
    </citation>
    <scope>NUCLEOTIDE SEQUENCE [LARGE SCALE GENOMIC DNA]</scope>
    <source>
        <strain evidence="9 10">CBS 40295</strain>
    </source>
</reference>
<dbReference type="PROSITE" id="PS00463">
    <property type="entry name" value="ZN2_CY6_FUNGAL_1"/>
    <property type="match status" value="1"/>
</dbReference>
<keyword evidence="4" id="KW-0238">DNA-binding</keyword>
<dbReference type="InterPro" id="IPR036864">
    <property type="entry name" value="Zn2-C6_fun-type_DNA-bd_sf"/>
</dbReference>
<dbReference type="EMBL" id="KN847523">
    <property type="protein sequence ID" value="KIV92189.1"/>
    <property type="molecule type" value="Genomic_DNA"/>
</dbReference>
<dbReference type="PANTHER" id="PTHR47540:SF6">
    <property type="entry name" value="ZN(II)2CYS6 TRANSCRIPTION FACTOR (EUROFUNG)"/>
    <property type="match status" value="1"/>
</dbReference>
<dbReference type="InterPro" id="IPR001138">
    <property type="entry name" value="Zn2Cys6_DnaBD"/>
</dbReference>
<feature type="region of interest" description="Disordered" evidence="7">
    <location>
        <begin position="1"/>
        <end position="21"/>
    </location>
</feature>
<dbReference type="RefSeq" id="XP_016223763.1">
    <property type="nucleotide sequence ID" value="XM_016371470.1"/>
</dbReference>
<dbReference type="SMART" id="SM00906">
    <property type="entry name" value="Fungal_trans"/>
    <property type="match status" value="1"/>
</dbReference>
<protein>
    <recommendedName>
        <fullName evidence="8">Zn(2)-C6 fungal-type domain-containing protein</fullName>
    </recommendedName>
</protein>
<dbReference type="Proteomes" id="UP000054302">
    <property type="component" value="Unassembled WGS sequence"/>
</dbReference>
<dbReference type="GO" id="GO:0005634">
    <property type="term" value="C:nucleus"/>
    <property type="evidence" value="ECO:0007669"/>
    <property type="project" value="UniProtKB-SubCell"/>
</dbReference>
<name>A0A0D1ZE14_EXOME</name>
<keyword evidence="3" id="KW-0805">Transcription regulation</keyword>
<dbReference type="SUPFAM" id="SSF57701">
    <property type="entry name" value="Zn2/Cys6 DNA-binding domain"/>
    <property type="match status" value="1"/>
</dbReference>
<dbReference type="VEuPathDB" id="FungiDB:PV10_06648"/>
<dbReference type="CDD" id="cd12148">
    <property type="entry name" value="fungal_TF_MHR"/>
    <property type="match status" value="1"/>
</dbReference>
<evidence type="ECO:0000256" key="4">
    <source>
        <dbReference type="ARBA" id="ARBA00023125"/>
    </source>
</evidence>
<gene>
    <name evidence="9" type="ORF">PV10_06648</name>
</gene>
<evidence type="ECO:0000256" key="3">
    <source>
        <dbReference type="ARBA" id="ARBA00023015"/>
    </source>
</evidence>
<dbReference type="Gene3D" id="4.10.240.10">
    <property type="entry name" value="Zn(2)-C6 fungal-type DNA-binding domain"/>
    <property type="match status" value="1"/>
</dbReference>
<comment type="subcellular location">
    <subcellularLocation>
        <location evidence="1">Nucleus</location>
    </subcellularLocation>
</comment>
<feature type="domain" description="Zn(2)-C6 fungal-type" evidence="8">
    <location>
        <begin position="31"/>
        <end position="60"/>
    </location>
</feature>
<dbReference type="InterPro" id="IPR007219">
    <property type="entry name" value="XnlR_reg_dom"/>
</dbReference>
<evidence type="ECO:0000259" key="8">
    <source>
        <dbReference type="PROSITE" id="PS50048"/>
    </source>
</evidence>
<dbReference type="STRING" id="212818.A0A0D1ZE14"/>
<dbReference type="Pfam" id="PF04082">
    <property type="entry name" value="Fungal_trans"/>
    <property type="match status" value="1"/>
</dbReference>
<keyword evidence="5" id="KW-0804">Transcription</keyword>
<dbReference type="GO" id="GO:0045944">
    <property type="term" value="P:positive regulation of transcription by RNA polymerase II"/>
    <property type="evidence" value="ECO:0007669"/>
    <property type="project" value="TreeGrafter"/>
</dbReference>
<dbReference type="GO" id="GO:0006351">
    <property type="term" value="P:DNA-templated transcription"/>
    <property type="evidence" value="ECO:0007669"/>
    <property type="project" value="InterPro"/>
</dbReference>